<keyword evidence="7" id="KW-0479">Metal-binding</keyword>
<evidence type="ECO:0000256" key="2">
    <source>
        <dbReference type="ARBA" id="ARBA00008488"/>
    </source>
</evidence>
<dbReference type="InterPro" id="IPR005744">
    <property type="entry name" value="Hy-lIII"/>
</dbReference>
<dbReference type="GO" id="GO:0005886">
    <property type="term" value="C:plasma membrane"/>
    <property type="evidence" value="ECO:0007669"/>
    <property type="project" value="UniProtKB-SubCell"/>
</dbReference>
<name>A0A660L0I1_9ACTN</name>
<keyword evidence="7" id="KW-0862">Zinc</keyword>
<dbReference type="Pfam" id="PF03006">
    <property type="entry name" value="HlyIII"/>
    <property type="match status" value="1"/>
</dbReference>
<feature type="binding site" evidence="7">
    <location>
        <position position="192"/>
    </location>
    <ligand>
        <name>Zn(2+)</name>
        <dbReference type="ChEBI" id="CHEBI:29105"/>
    </ligand>
</feature>
<reference evidence="9 10" key="1">
    <citation type="submission" date="2018-10" db="EMBL/GenBank/DDBJ databases">
        <title>Genomic Encyclopedia of Archaeal and Bacterial Type Strains, Phase II (KMG-II): from individual species to whole genera.</title>
        <authorList>
            <person name="Goeker M."/>
        </authorList>
    </citation>
    <scope>NUCLEOTIDE SEQUENCE [LARGE SCALE GENOMIC DNA]</scope>
    <source>
        <strain evidence="9 10">DSM 14954</strain>
    </source>
</reference>
<evidence type="ECO:0000313" key="9">
    <source>
        <dbReference type="EMBL" id="RKQ87437.1"/>
    </source>
</evidence>
<comment type="subcellular location">
    <subcellularLocation>
        <location evidence="1">Cell membrane</location>
        <topology evidence="1">Multi-pass membrane protein</topology>
    </subcellularLocation>
</comment>
<keyword evidence="5 8" id="KW-1133">Transmembrane helix</keyword>
<evidence type="ECO:0000256" key="1">
    <source>
        <dbReference type="ARBA" id="ARBA00004651"/>
    </source>
</evidence>
<comment type="caution">
    <text evidence="9">The sequence shown here is derived from an EMBL/GenBank/DDBJ whole genome shotgun (WGS) entry which is preliminary data.</text>
</comment>
<evidence type="ECO:0000256" key="8">
    <source>
        <dbReference type="SAM" id="Phobius"/>
    </source>
</evidence>
<dbReference type="PANTHER" id="PTHR20855:SF3">
    <property type="entry name" value="LD03007P"/>
    <property type="match status" value="1"/>
</dbReference>
<comment type="similarity">
    <text evidence="2">Belongs to the UPF0073 (Hly-III) family.</text>
</comment>
<dbReference type="GO" id="GO:0046872">
    <property type="term" value="F:metal ion binding"/>
    <property type="evidence" value="ECO:0007669"/>
    <property type="project" value="UniProtKB-KW"/>
</dbReference>
<evidence type="ECO:0000256" key="5">
    <source>
        <dbReference type="ARBA" id="ARBA00022989"/>
    </source>
</evidence>
<proteinExistence type="inferred from homology"/>
<feature type="binding site" evidence="7">
    <location>
        <position position="59"/>
    </location>
    <ligand>
        <name>Zn(2+)</name>
        <dbReference type="ChEBI" id="CHEBI:29105"/>
    </ligand>
</feature>
<dbReference type="AlphaFoldDB" id="A0A660L0I1"/>
<organism evidence="9 10">
    <name type="scientific">Solirubrobacter pauli</name>
    <dbReference type="NCBI Taxonomy" id="166793"/>
    <lineage>
        <taxon>Bacteria</taxon>
        <taxon>Bacillati</taxon>
        <taxon>Actinomycetota</taxon>
        <taxon>Thermoleophilia</taxon>
        <taxon>Solirubrobacterales</taxon>
        <taxon>Solirubrobacteraceae</taxon>
        <taxon>Solirubrobacter</taxon>
    </lineage>
</organism>
<dbReference type="PANTHER" id="PTHR20855">
    <property type="entry name" value="ADIPOR/PROGESTIN RECEPTOR-RELATED"/>
    <property type="match status" value="1"/>
</dbReference>
<dbReference type="RefSeq" id="WP_121255992.1">
    <property type="nucleotide sequence ID" value="NZ_RBIL01000002.1"/>
</dbReference>
<feature type="transmembrane region" description="Helical" evidence="8">
    <location>
        <begin position="156"/>
        <end position="175"/>
    </location>
</feature>
<sequence length="217" mass="23737">MDAFDIPRLRGVSHAYAFFVAVVAAALLIVFTPGREPRMAAAVYGIGLCALFGGSALYHRWRWNPSWRPWLRRVDHSMIYVFIAATYTPVGWLVLSGATQWIVLISVWAGAAAGVTLSIAWINAPRWLCAICYLALGWVAVVAFPQMQSELATVPLTLIGLGGLLYTIGAVIYAMGRPNPWPKVFGFHEIFHVFVILAAVAHFVAMAGWIVPSGLHS</sequence>
<dbReference type="EMBL" id="RBIL01000002">
    <property type="protein sequence ID" value="RKQ87437.1"/>
    <property type="molecule type" value="Genomic_DNA"/>
</dbReference>
<feature type="transmembrane region" description="Helical" evidence="8">
    <location>
        <begin position="39"/>
        <end position="58"/>
    </location>
</feature>
<dbReference type="NCBIfam" id="TIGR01065">
    <property type="entry name" value="hlyIII"/>
    <property type="match status" value="1"/>
</dbReference>
<keyword evidence="6 8" id="KW-0472">Membrane</keyword>
<dbReference type="GO" id="GO:0140911">
    <property type="term" value="F:pore-forming activity"/>
    <property type="evidence" value="ECO:0007669"/>
    <property type="project" value="InterPro"/>
</dbReference>
<dbReference type="OrthoDB" id="9813689at2"/>
<evidence type="ECO:0000256" key="6">
    <source>
        <dbReference type="ARBA" id="ARBA00023136"/>
    </source>
</evidence>
<feature type="binding site" evidence="7">
    <location>
        <position position="188"/>
    </location>
    <ligand>
        <name>Zn(2+)</name>
        <dbReference type="ChEBI" id="CHEBI:29105"/>
    </ligand>
</feature>
<accession>A0A660L0I1</accession>
<feature type="transmembrane region" description="Helical" evidence="8">
    <location>
        <begin position="127"/>
        <end position="144"/>
    </location>
</feature>
<dbReference type="Proteomes" id="UP000278962">
    <property type="component" value="Unassembled WGS sequence"/>
</dbReference>
<protein>
    <submittedName>
        <fullName evidence="9">Hemolysin III</fullName>
    </submittedName>
</protein>
<feature type="transmembrane region" description="Helical" evidence="8">
    <location>
        <begin position="78"/>
        <end position="95"/>
    </location>
</feature>
<keyword evidence="10" id="KW-1185">Reference proteome</keyword>
<feature type="transmembrane region" description="Helical" evidence="8">
    <location>
        <begin position="187"/>
        <end position="211"/>
    </location>
</feature>
<keyword evidence="4 8" id="KW-0812">Transmembrane</keyword>
<gene>
    <name evidence="9" type="ORF">C8N24_5458</name>
</gene>
<keyword evidence="3" id="KW-1003">Cell membrane</keyword>
<dbReference type="InterPro" id="IPR004254">
    <property type="entry name" value="AdipoR/HlyIII-related"/>
</dbReference>
<evidence type="ECO:0000313" key="10">
    <source>
        <dbReference type="Proteomes" id="UP000278962"/>
    </source>
</evidence>
<evidence type="ECO:0000256" key="3">
    <source>
        <dbReference type="ARBA" id="ARBA00022475"/>
    </source>
</evidence>
<evidence type="ECO:0000256" key="4">
    <source>
        <dbReference type="ARBA" id="ARBA00022692"/>
    </source>
</evidence>
<feature type="transmembrane region" description="Helical" evidence="8">
    <location>
        <begin position="101"/>
        <end position="120"/>
    </location>
</feature>
<feature type="transmembrane region" description="Helical" evidence="8">
    <location>
        <begin position="12"/>
        <end position="33"/>
    </location>
</feature>
<evidence type="ECO:0000256" key="7">
    <source>
        <dbReference type="PIRSR" id="PIRSR604254-1"/>
    </source>
</evidence>